<dbReference type="EMBL" id="UINC01227222">
    <property type="protein sequence ID" value="SVE58011.1"/>
    <property type="molecule type" value="Genomic_DNA"/>
</dbReference>
<feature type="non-terminal residue" evidence="1">
    <location>
        <position position="1"/>
    </location>
</feature>
<evidence type="ECO:0000313" key="1">
    <source>
        <dbReference type="EMBL" id="SVE58011.1"/>
    </source>
</evidence>
<dbReference type="AlphaFoldDB" id="A0A383EML4"/>
<name>A0A383EML4_9ZZZZ</name>
<protein>
    <submittedName>
        <fullName evidence="1">Uncharacterized protein</fullName>
    </submittedName>
</protein>
<gene>
    <name evidence="1" type="ORF">METZ01_LOCUS510865</name>
</gene>
<accession>A0A383EML4</accession>
<organism evidence="1">
    <name type="scientific">marine metagenome</name>
    <dbReference type="NCBI Taxonomy" id="408172"/>
    <lineage>
        <taxon>unclassified sequences</taxon>
        <taxon>metagenomes</taxon>
        <taxon>ecological metagenomes</taxon>
    </lineage>
</organism>
<sequence>HIQCRTGQQPLQACPEGALQKLRLIEERYG</sequence>
<proteinExistence type="predicted"/>
<reference evidence="1" key="1">
    <citation type="submission" date="2018-05" db="EMBL/GenBank/DDBJ databases">
        <authorList>
            <person name="Lanie J.A."/>
            <person name="Ng W.-L."/>
            <person name="Kazmierczak K.M."/>
            <person name="Andrzejewski T.M."/>
            <person name="Davidsen T.M."/>
            <person name="Wayne K.J."/>
            <person name="Tettelin H."/>
            <person name="Glass J.I."/>
            <person name="Rusch D."/>
            <person name="Podicherti R."/>
            <person name="Tsui H.-C.T."/>
            <person name="Winkler M.E."/>
        </authorList>
    </citation>
    <scope>NUCLEOTIDE SEQUENCE</scope>
</reference>